<sequence>MEWYDYAKFVAALAFVLGLMGGLALVLKKIGLGNVGMTPPDKRRLRIVEILTLDPRRKAVLLSRDGVEHLVILGGNGETVVETNIKAPDAKRDV</sequence>
<name>A0A2W5N4V9_9BACT</name>
<evidence type="ECO:0000313" key="2">
    <source>
        <dbReference type="EMBL" id="PZQ48456.1"/>
    </source>
</evidence>
<gene>
    <name evidence="2" type="ORF">DI551_01510</name>
</gene>
<evidence type="ECO:0000256" key="1">
    <source>
        <dbReference type="SAM" id="Phobius"/>
    </source>
</evidence>
<keyword evidence="1" id="KW-1133">Transmembrane helix</keyword>
<reference evidence="2 3" key="1">
    <citation type="submission" date="2017-08" db="EMBL/GenBank/DDBJ databases">
        <title>Infants hospitalized years apart are colonized by the same room-sourced microbial strains.</title>
        <authorList>
            <person name="Brooks B."/>
            <person name="Olm M.R."/>
            <person name="Firek B.A."/>
            <person name="Baker R."/>
            <person name="Thomas B.C."/>
            <person name="Morowitz M.J."/>
            <person name="Banfield J.F."/>
        </authorList>
    </citation>
    <scope>NUCLEOTIDE SEQUENCE [LARGE SCALE GENOMIC DNA]</scope>
    <source>
        <strain evidence="2">S2_005_002_R2_29</strain>
    </source>
</reference>
<comment type="caution">
    <text evidence="2">The sequence shown here is derived from an EMBL/GenBank/DDBJ whole genome shotgun (WGS) entry which is preliminary data.</text>
</comment>
<keyword evidence="1" id="KW-0472">Membrane</keyword>
<protein>
    <recommendedName>
        <fullName evidence="4">Flagellar assembly protein FliO</fullName>
    </recommendedName>
</protein>
<evidence type="ECO:0000313" key="3">
    <source>
        <dbReference type="Proteomes" id="UP000249417"/>
    </source>
</evidence>
<dbReference type="EMBL" id="QFQB01000005">
    <property type="protein sequence ID" value="PZQ48456.1"/>
    <property type="molecule type" value="Genomic_DNA"/>
</dbReference>
<dbReference type="AlphaFoldDB" id="A0A2W5N4V9"/>
<proteinExistence type="predicted"/>
<feature type="transmembrane region" description="Helical" evidence="1">
    <location>
        <begin position="6"/>
        <end position="27"/>
    </location>
</feature>
<dbReference type="Proteomes" id="UP000249417">
    <property type="component" value="Unassembled WGS sequence"/>
</dbReference>
<accession>A0A2W5N4V9</accession>
<keyword evidence="1" id="KW-0812">Transmembrane</keyword>
<organism evidence="2 3">
    <name type="scientific">Micavibrio aeruginosavorus</name>
    <dbReference type="NCBI Taxonomy" id="349221"/>
    <lineage>
        <taxon>Bacteria</taxon>
        <taxon>Pseudomonadati</taxon>
        <taxon>Bdellovibrionota</taxon>
        <taxon>Bdellovibrionia</taxon>
        <taxon>Bdellovibrionales</taxon>
        <taxon>Pseudobdellovibrionaceae</taxon>
        <taxon>Micavibrio</taxon>
    </lineage>
</organism>
<evidence type="ECO:0008006" key="4">
    <source>
        <dbReference type="Google" id="ProtNLM"/>
    </source>
</evidence>